<dbReference type="PROSITE" id="PS50005">
    <property type="entry name" value="TPR"/>
    <property type="match status" value="1"/>
</dbReference>
<protein>
    <submittedName>
        <fullName evidence="3">Uncharacterized protein</fullName>
    </submittedName>
</protein>
<keyword evidence="1" id="KW-0802">TPR repeat</keyword>
<dbReference type="Gene3D" id="1.25.40.10">
    <property type="entry name" value="Tetratricopeptide repeat domain"/>
    <property type="match status" value="1"/>
</dbReference>
<keyword evidence="2" id="KW-0472">Membrane</keyword>
<comment type="caution">
    <text evidence="3">The sequence shown here is derived from an EMBL/GenBank/DDBJ whole genome shotgun (WGS) entry which is preliminary data.</text>
</comment>
<accession>A0A0G1PKL8</accession>
<evidence type="ECO:0000313" key="3">
    <source>
        <dbReference type="EMBL" id="KKU33364.1"/>
    </source>
</evidence>
<keyword evidence="2" id="KW-1133">Transmembrane helix</keyword>
<dbReference type="AlphaFoldDB" id="A0A0G1PKL8"/>
<dbReference type="InterPro" id="IPR011990">
    <property type="entry name" value="TPR-like_helical_dom_sf"/>
</dbReference>
<dbReference type="InterPro" id="IPR019734">
    <property type="entry name" value="TPR_rpt"/>
</dbReference>
<feature type="transmembrane region" description="Helical" evidence="2">
    <location>
        <begin position="170"/>
        <end position="187"/>
    </location>
</feature>
<feature type="repeat" description="TPR" evidence="1">
    <location>
        <begin position="387"/>
        <end position="420"/>
    </location>
</feature>
<evidence type="ECO:0000256" key="1">
    <source>
        <dbReference type="PROSITE-ProRule" id="PRU00339"/>
    </source>
</evidence>
<feature type="transmembrane region" description="Helical" evidence="2">
    <location>
        <begin position="130"/>
        <end position="150"/>
    </location>
</feature>
<feature type="transmembrane region" description="Helical" evidence="2">
    <location>
        <begin position="232"/>
        <end position="255"/>
    </location>
</feature>
<gene>
    <name evidence="3" type="ORF">UX47_C0004G0009</name>
</gene>
<feature type="transmembrane region" description="Helical" evidence="2">
    <location>
        <begin position="42"/>
        <end position="62"/>
    </location>
</feature>
<dbReference type="SUPFAM" id="SSF48452">
    <property type="entry name" value="TPR-like"/>
    <property type="match status" value="1"/>
</dbReference>
<evidence type="ECO:0000313" key="4">
    <source>
        <dbReference type="Proteomes" id="UP000034794"/>
    </source>
</evidence>
<feature type="transmembrane region" description="Helical" evidence="2">
    <location>
        <begin position="12"/>
        <end position="33"/>
    </location>
</feature>
<evidence type="ECO:0000256" key="2">
    <source>
        <dbReference type="SAM" id="Phobius"/>
    </source>
</evidence>
<proteinExistence type="predicted"/>
<keyword evidence="2" id="KW-0812">Transmembrane</keyword>
<dbReference type="Proteomes" id="UP000034794">
    <property type="component" value="Unassembled WGS sequence"/>
</dbReference>
<dbReference type="SMART" id="SM00028">
    <property type="entry name" value="TPR"/>
    <property type="match status" value="3"/>
</dbReference>
<name>A0A0G1PKL8_9BACT</name>
<organism evidence="3 4">
    <name type="scientific">Candidatus Collierbacteria bacterium GW2011_GWA2_46_26</name>
    <dbReference type="NCBI Taxonomy" id="1618381"/>
    <lineage>
        <taxon>Bacteria</taxon>
        <taxon>Candidatus Collieribacteriota</taxon>
    </lineage>
</organism>
<reference evidence="3 4" key="1">
    <citation type="journal article" date="2015" name="Nature">
        <title>rRNA introns, odd ribosomes, and small enigmatic genomes across a large radiation of phyla.</title>
        <authorList>
            <person name="Brown C.T."/>
            <person name="Hug L.A."/>
            <person name="Thomas B.C."/>
            <person name="Sharon I."/>
            <person name="Castelle C.J."/>
            <person name="Singh A."/>
            <person name="Wilkins M.J."/>
            <person name="Williams K.H."/>
            <person name="Banfield J.F."/>
        </authorList>
    </citation>
    <scope>NUCLEOTIDE SEQUENCE [LARGE SCALE GENOMIC DNA]</scope>
</reference>
<sequence>MLTNKSFNLTGGILPALAFTLPVLVSSVAYLIIHRNRLTKSLLFAASIIMIVASLINLTLIFPQNGQSTLFLLPFRAGWSIAIDTLKSWQTALLGTGPDTFLTTFTRLRPSYLNTDNLTWIIRFPESSNYIFTLITTTGIIGTLSFLSAFIRPVCISIKHCKANTDNPAYVFLSLALISVLISFFAIPAGTVTLILGIVLLIALTAEFDLLELKNIQNTDLKLSRKTDPSKFTLMLPSVILTFASTFLLSVYWYYALPTYSASMSARQAEALITTNPVGAYLKEINAAKLDPYNVNYALSLSQFFKSLSLVLLNKKDATADDKKNATDYMQKTIDYGKQAALLDPYNVIVWENLADIYQSFIGFAEGAHNFAISHLAQAIALDQSNPHLRLKLGILFFNLGDSDQAIKLLNQAIELKQNWAIPYYNISAIYKLNKDYSRALQYIQASQQYTSPASTDFAKVQDEIKSIEKLLTTPTTPTPTPTPSKK</sequence>
<dbReference type="EMBL" id="LCMI01000004">
    <property type="protein sequence ID" value="KKU33364.1"/>
    <property type="molecule type" value="Genomic_DNA"/>
</dbReference>
<dbReference type="Pfam" id="PF14559">
    <property type="entry name" value="TPR_19"/>
    <property type="match status" value="1"/>
</dbReference>